<dbReference type="InterPro" id="IPR031100">
    <property type="entry name" value="LOG_fam"/>
</dbReference>
<dbReference type="Proteomes" id="UP001267426">
    <property type="component" value="Unassembled WGS sequence"/>
</dbReference>
<evidence type="ECO:0000313" key="4">
    <source>
        <dbReference type="EMBL" id="MDT0632417.1"/>
    </source>
</evidence>
<evidence type="ECO:0000256" key="1">
    <source>
        <dbReference type="ARBA" id="ARBA00000274"/>
    </source>
</evidence>
<dbReference type="InterPro" id="IPR005269">
    <property type="entry name" value="LOG"/>
</dbReference>
<keyword evidence="5" id="KW-1185">Reference proteome</keyword>
<evidence type="ECO:0000256" key="3">
    <source>
        <dbReference type="RuleBase" id="RU363015"/>
    </source>
</evidence>
<dbReference type="NCBIfam" id="TIGR00730">
    <property type="entry name" value="Rossman fold protein, TIGR00730 family"/>
    <property type="match status" value="1"/>
</dbReference>
<name>A0ABU3BT01_9BACT</name>
<proteinExistence type="inferred from homology"/>
<sequence length="188" mass="19343">MRPSPIRRVCVYCGSRPGARLAYAEAARSLGTLLAEAGIGLVTGGGRVGLMGVVADAVLAAGGEAVGVIPHALAEREVGHDGLTALHVVASMHERKATMADLADAFVALPGGLGTLEEIAEMLTWAQLGLHDKPCGLLDVEGYYAPLVAFVDHAVGEGFVGAEHRAALVVEAEPAALLDRLRSAPPRP</sequence>
<comment type="catalytic activity">
    <reaction evidence="1">
        <text>AMP + H2O = D-ribose 5-phosphate + adenine</text>
        <dbReference type="Rhea" id="RHEA:20129"/>
        <dbReference type="ChEBI" id="CHEBI:15377"/>
        <dbReference type="ChEBI" id="CHEBI:16708"/>
        <dbReference type="ChEBI" id="CHEBI:78346"/>
        <dbReference type="ChEBI" id="CHEBI:456215"/>
        <dbReference type="EC" id="3.2.2.4"/>
    </reaction>
</comment>
<keyword evidence="3" id="KW-0378">Hydrolase</keyword>
<dbReference type="EMBL" id="JAVRHT010000027">
    <property type="protein sequence ID" value="MDT0632417.1"/>
    <property type="molecule type" value="Genomic_DNA"/>
</dbReference>
<organism evidence="4 5">
    <name type="scientific">Rubrivirga litoralis</name>
    <dbReference type="NCBI Taxonomy" id="3075598"/>
    <lineage>
        <taxon>Bacteria</taxon>
        <taxon>Pseudomonadati</taxon>
        <taxon>Rhodothermota</taxon>
        <taxon>Rhodothermia</taxon>
        <taxon>Rhodothermales</taxon>
        <taxon>Rubricoccaceae</taxon>
        <taxon>Rubrivirga</taxon>
    </lineage>
</organism>
<accession>A0ABU3BT01</accession>
<dbReference type="SUPFAM" id="SSF102405">
    <property type="entry name" value="MCP/YpsA-like"/>
    <property type="match status" value="1"/>
</dbReference>
<dbReference type="EC" id="3.2.2.n1" evidence="3"/>
<dbReference type="PANTHER" id="PTHR31223:SF70">
    <property type="entry name" value="LOG FAMILY PROTEIN YJL055W"/>
    <property type="match status" value="1"/>
</dbReference>
<gene>
    <name evidence="4" type="ORF">RM540_11715</name>
</gene>
<keyword evidence="3" id="KW-0203">Cytokinin biosynthesis</keyword>
<reference evidence="4 5" key="1">
    <citation type="submission" date="2023-09" db="EMBL/GenBank/DDBJ databases">
        <authorList>
            <person name="Rey-Velasco X."/>
        </authorList>
    </citation>
    <scope>NUCLEOTIDE SEQUENCE [LARGE SCALE GENOMIC DNA]</scope>
    <source>
        <strain evidence="4 5">F394</strain>
    </source>
</reference>
<dbReference type="Gene3D" id="3.40.50.450">
    <property type="match status" value="1"/>
</dbReference>
<comment type="caution">
    <text evidence="4">The sequence shown here is derived from an EMBL/GenBank/DDBJ whole genome shotgun (WGS) entry which is preliminary data.</text>
</comment>
<comment type="similarity">
    <text evidence="2 3">Belongs to the LOG family.</text>
</comment>
<dbReference type="Pfam" id="PF03641">
    <property type="entry name" value="Lysine_decarbox"/>
    <property type="match status" value="1"/>
</dbReference>
<protein>
    <recommendedName>
        <fullName evidence="3">Cytokinin riboside 5'-monophosphate phosphoribohydrolase</fullName>
        <ecNumber evidence="3">3.2.2.n1</ecNumber>
    </recommendedName>
</protein>
<evidence type="ECO:0000313" key="5">
    <source>
        <dbReference type="Proteomes" id="UP001267426"/>
    </source>
</evidence>
<dbReference type="PANTHER" id="PTHR31223">
    <property type="entry name" value="LOG FAMILY PROTEIN YJL055W"/>
    <property type="match status" value="1"/>
</dbReference>
<evidence type="ECO:0000256" key="2">
    <source>
        <dbReference type="ARBA" id="ARBA00006763"/>
    </source>
</evidence>